<dbReference type="InterPro" id="IPR019587">
    <property type="entry name" value="Polyketide_cyclase/dehydratase"/>
</dbReference>
<proteinExistence type="predicted"/>
<dbReference type="CDD" id="cd07812">
    <property type="entry name" value="SRPBCC"/>
    <property type="match status" value="1"/>
</dbReference>
<evidence type="ECO:0000313" key="1">
    <source>
        <dbReference type="EMBL" id="SDW28992.1"/>
    </source>
</evidence>
<name>A0A1H2SBN8_9PSEU</name>
<dbReference type="EMBL" id="FNOK01000002">
    <property type="protein sequence ID" value="SDW28992.1"/>
    <property type="molecule type" value="Genomic_DNA"/>
</dbReference>
<protein>
    <submittedName>
        <fullName evidence="1">Polyketide cyclase / dehydrase and lipid transport</fullName>
    </submittedName>
</protein>
<dbReference type="Pfam" id="PF10604">
    <property type="entry name" value="Polyketide_cyc2"/>
    <property type="match status" value="1"/>
</dbReference>
<accession>A0A1H2SBN8</accession>
<dbReference type="RefSeq" id="WP_093260816.1">
    <property type="nucleotide sequence ID" value="NZ_FNOK01000002.1"/>
</dbReference>
<dbReference type="STRING" id="418495.SAMN05216215_1002168"/>
<keyword evidence="2" id="KW-1185">Reference proteome</keyword>
<dbReference type="OrthoDB" id="4618973at2"/>
<reference evidence="2" key="1">
    <citation type="submission" date="2016-10" db="EMBL/GenBank/DDBJ databases">
        <authorList>
            <person name="Varghese N."/>
            <person name="Submissions S."/>
        </authorList>
    </citation>
    <scope>NUCLEOTIDE SEQUENCE [LARGE SCALE GENOMIC DNA]</scope>
    <source>
        <strain evidence="2">CGMCC 4.3530</strain>
    </source>
</reference>
<sequence>MSEPTSYDLHASTHVSATPDEVYRVASDITRMGEWSPECIGGEWASGEPGTAGATFKGHNRHRDDVWTTECEVTAAEPGRRFAWAVRSYQPTPDNSVWSFEIEPDGDGCTLTQRFQMKQPPSRLVSIKESLPADRAATFFEFRRSRLQQAMQQTVDAIRDAAER</sequence>
<dbReference type="Gene3D" id="3.30.530.20">
    <property type="match status" value="1"/>
</dbReference>
<dbReference type="AlphaFoldDB" id="A0A1H2SBN8"/>
<evidence type="ECO:0000313" key="2">
    <source>
        <dbReference type="Proteomes" id="UP000199529"/>
    </source>
</evidence>
<gene>
    <name evidence="1" type="ORF">SAMN05216215_1002168</name>
</gene>
<organism evidence="1 2">
    <name type="scientific">Saccharopolyspora shandongensis</name>
    <dbReference type="NCBI Taxonomy" id="418495"/>
    <lineage>
        <taxon>Bacteria</taxon>
        <taxon>Bacillati</taxon>
        <taxon>Actinomycetota</taxon>
        <taxon>Actinomycetes</taxon>
        <taxon>Pseudonocardiales</taxon>
        <taxon>Pseudonocardiaceae</taxon>
        <taxon>Saccharopolyspora</taxon>
    </lineage>
</organism>
<dbReference type="InterPro" id="IPR023393">
    <property type="entry name" value="START-like_dom_sf"/>
</dbReference>
<dbReference type="Proteomes" id="UP000199529">
    <property type="component" value="Unassembled WGS sequence"/>
</dbReference>
<dbReference type="SUPFAM" id="SSF55961">
    <property type="entry name" value="Bet v1-like"/>
    <property type="match status" value="1"/>
</dbReference>